<keyword evidence="1" id="KW-0677">Repeat</keyword>
<protein>
    <submittedName>
        <fullName evidence="3">S-layer homology domain-containing protein</fullName>
    </submittedName>
</protein>
<proteinExistence type="predicted"/>
<evidence type="ECO:0000313" key="4">
    <source>
        <dbReference type="Proteomes" id="UP000199287"/>
    </source>
</evidence>
<dbReference type="STRING" id="69895.SAMN05192551_10397"/>
<feature type="domain" description="SLH" evidence="2">
    <location>
        <begin position="324"/>
        <end position="386"/>
    </location>
</feature>
<feature type="domain" description="SLH" evidence="2">
    <location>
        <begin position="462"/>
        <end position="524"/>
    </location>
</feature>
<dbReference type="RefSeq" id="WP_093371043.1">
    <property type="nucleotide sequence ID" value="NZ_FOQA01000003.1"/>
</dbReference>
<keyword evidence="4" id="KW-1185">Reference proteome</keyword>
<evidence type="ECO:0000313" key="3">
    <source>
        <dbReference type="EMBL" id="SFH80196.1"/>
    </source>
</evidence>
<sequence length="532" mass="60228">MKPTFTSITSIKTSKKLATYHLSPKNLSFAFTSLSPKHLLPALVAVALIVALLAAPLTAFAEEPSFQTPGFEGGVQDPRIYREMIFITGQPVLLEGELTISDRGGRVTYNYRNLSSADGEITMTRNVTMEKVVRENGGDQKTETYELTRFRETINANDNTYQSDERDNQWSKSSVYHAKPAATYFAGNWDGRKYYNINGDEGRVIVETRGNRIGYDQQWSSIDTQTLVHYIDYEHTNGEEDPLRWQGTAQVQASHNRTVTPHYQANEPTQISFRGAYRLTEQEENVLKVSYDLPRFSADGTPNRQRNLGTDSFMLDSNPTNEMLSIPQMRDTNGHAAEEPIRFLASLSAFPAQVETFGPDLPISRAEFARALTVATGHAEQKHEPERRPSFQRAAREETLFADVGEEHPYRPYIESAYHNNLMAGVDQNRFDPDGTMTRAEAVTILIKALGFQHLAPIQQYGTGYLDDAQIPLWARDAAYLAGELGLITDQSGYFQPQRKLTKADTAILLNDFIDYLRQDLRYDYRERILNF</sequence>
<accession>A0A1I3D0P2</accession>
<name>A0A1I3D0P2_9FIRM</name>
<organism evidence="3 4">
    <name type="scientific">Tindallia magadiensis</name>
    <dbReference type="NCBI Taxonomy" id="69895"/>
    <lineage>
        <taxon>Bacteria</taxon>
        <taxon>Bacillati</taxon>
        <taxon>Bacillota</taxon>
        <taxon>Clostridia</taxon>
        <taxon>Peptostreptococcales</taxon>
        <taxon>Tindalliaceae</taxon>
        <taxon>Tindallia</taxon>
    </lineage>
</organism>
<dbReference type="OrthoDB" id="2985276at2"/>
<feature type="domain" description="SLH" evidence="2">
    <location>
        <begin position="397"/>
        <end position="460"/>
    </location>
</feature>
<dbReference type="Proteomes" id="UP000199287">
    <property type="component" value="Unassembled WGS sequence"/>
</dbReference>
<evidence type="ECO:0000259" key="2">
    <source>
        <dbReference type="PROSITE" id="PS51272"/>
    </source>
</evidence>
<evidence type="ECO:0000256" key="1">
    <source>
        <dbReference type="ARBA" id="ARBA00022737"/>
    </source>
</evidence>
<dbReference type="AlphaFoldDB" id="A0A1I3D0P2"/>
<dbReference type="EMBL" id="FOQA01000003">
    <property type="protein sequence ID" value="SFH80196.1"/>
    <property type="molecule type" value="Genomic_DNA"/>
</dbReference>
<gene>
    <name evidence="3" type="ORF">SAMN05192551_10397</name>
</gene>
<dbReference type="InterPro" id="IPR001119">
    <property type="entry name" value="SLH_dom"/>
</dbReference>
<dbReference type="PROSITE" id="PS51272">
    <property type="entry name" value="SLH"/>
    <property type="match status" value="3"/>
</dbReference>
<dbReference type="Pfam" id="PF00395">
    <property type="entry name" value="SLH"/>
    <property type="match status" value="2"/>
</dbReference>
<reference evidence="4" key="1">
    <citation type="submission" date="2016-10" db="EMBL/GenBank/DDBJ databases">
        <authorList>
            <person name="Varghese N."/>
            <person name="Submissions S."/>
        </authorList>
    </citation>
    <scope>NUCLEOTIDE SEQUENCE [LARGE SCALE GENOMIC DNA]</scope>
    <source>
        <strain evidence="4">Z-7934</strain>
    </source>
</reference>